<feature type="region of interest" description="Disordered" evidence="1">
    <location>
        <begin position="77"/>
        <end position="125"/>
    </location>
</feature>
<sequence length="291" mass="30624">MWCAGALARRTGSLRAPGGIASQRVRHRPAARTTGARRAPPDAGIRGGAPPDAPRARCAPLGVTGARRVLRSADAYRRNTGSTPSQAGVYGGVLRPGRPQVRAGTRPPRRPQHAEAASGRSEACLTRPCQDASTALLSATAGQGLRHPPGHCHGAHEHRGVTHRERRSARAPDGCRRAHRHEGRTASPGRPGPPRRRHTRAPDHRSTRPPDRLGQAEPPADQPSASRQPANRPSARPSTSHPSASRPPTAHASANHPRTAHLSASRLPAGRPSARRSAGRVDAACGSGTGW</sequence>
<evidence type="ECO:0000313" key="2">
    <source>
        <dbReference type="EMBL" id="QTE00374.1"/>
    </source>
</evidence>
<gene>
    <name evidence="2" type="ORF">S1361_23790</name>
</gene>
<feature type="compositionally biased region" description="Basic and acidic residues" evidence="1">
    <location>
        <begin position="154"/>
        <end position="176"/>
    </location>
</feature>
<dbReference type="EMBL" id="CP071839">
    <property type="protein sequence ID" value="QTE00374.1"/>
    <property type="molecule type" value="Genomic_DNA"/>
</dbReference>
<evidence type="ECO:0000313" key="3">
    <source>
        <dbReference type="Proteomes" id="UP000663908"/>
    </source>
</evidence>
<organism evidence="2 3">
    <name type="scientific">Streptomyces cyanogenus</name>
    <dbReference type="NCBI Taxonomy" id="80860"/>
    <lineage>
        <taxon>Bacteria</taxon>
        <taxon>Bacillati</taxon>
        <taxon>Actinomycetota</taxon>
        <taxon>Actinomycetes</taxon>
        <taxon>Kitasatosporales</taxon>
        <taxon>Streptomycetaceae</taxon>
        <taxon>Streptomyces</taxon>
    </lineage>
</organism>
<feature type="region of interest" description="Disordered" evidence="1">
    <location>
        <begin position="142"/>
        <end position="291"/>
    </location>
</feature>
<proteinExistence type="predicted"/>
<feature type="compositionally biased region" description="Low complexity" evidence="1">
    <location>
        <begin position="263"/>
        <end position="272"/>
    </location>
</feature>
<dbReference type="Proteomes" id="UP000663908">
    <property type="component" value="Chromosome"/>
</dbReference>
<feature type="region of interest" description="Disordered" evidence="1">
    <location>
        <begin position="18"/>
        <end position="54"/>
    </location>
</feature>
<feature type="compositionally biased region" description="Basic and acidic residues" evidence="1">
    <location>
        <begin position="200"/>
        <end position="211"/>
    </location>
</feature>
<keyword evidence="3" id="KW-1185">Reference proteome</keyword>
<feature type="compositionally biased region" description="Low complexity" evidence="1">
    <location>
        <begin position="31"/>
        <end position="54"/>
    </location>
</feature>
<accession>A0ABX7TWZ7</accession>
<name>A0ABX7TWZ7_STRCY</name>
<reference evidence="2 3" key="1">
    <citation type="submission" date="2021-03" db="EMBL/GenBank/DDBJ databases">
        <title>Complete genome sequence of Streptomyces cyanogenus S136, producer of anticancer angucycline landomycin A.</title>
        <authorList>
            <person name="Hrab P."/>
            <person name="Ruckert C."/>
            <person name="Busche T."/>
            <person name="Ostash I."/>
            <person name="Kalinowski J."/>
            <person name="Fedorenko V."/>
            <person name="Yushchuk O."/>
            <person name="Ostash B."/>
        </authorList>
    </citation>
    <scope>NUCLEOTIDE SEQUENCE [LARGE SCALE GENOMIC DNA]</scope>
    <source>
        <strain evidence="2 3">S136</strain>
    </source>
</reference>
<protein>
    <submittedName>
        <fullName evidence="2">Uncharacterized protein</fullName>
    </submittedName>
</protein>
<feature type="compositionally biased region" description="Polar residues" evidence="1">
    <location>
        <begin position="223"/>
        <end position="243"/>
    </location>
</feature>
<evidence type="ECO:0000256" key="1">
    <source>
        <dbReference type="SAM" id="MobiDB-lite"/>
    </source>
</evidence>